<organism evidence="1 2">
    <name type="scientific">Coniosporium uncinatum</name>
    <dbReference type="NCBI Taxonomy" id="93489"/>
    <lineage>
        <taxon>Eukaryota</taxon>
        <taxon>Fungi</taxon>
        <taxon>Dikarya</taxon>
        <taxon>Ascomycota</taxon>
        <taxon>Pezizomycotina</taxon>
        <taxon>Dothideomycetes</taxon>
        <taxon>Dothideomycetes incertae sedis</taxon>
        <taxon>Coniosporium</taxon>
    </lineage>
</organism>
<evidence type="ECO:0000313" key="2">
    <source>
        <dbReference type="Proteomes" id="UP001186974"/>
    </source>
</evidence>
<reference evidence="1" key="1">
    <citation type="submission" date="2024-09" db="EMBL/GenBank/DDBJ databases">
        <title>Black Yeasts Isolated from many extreme environments.</title>
        <authorList>
            <person name="Coleine C."/>
            <person name="Stajich J.E."/>
            <person name="Selbmann L."/>
        </authorList>
    </citation>
    <scope>NUCLEOTIDE SEQUENCE</scope>
    <source>
        <strain evidence="1">CCFEE 5737</strain>
    </source>
</reference>
<accession>A0ACC3DWV1</accession>
<protein>
    <submittedName>
        <fullName evidence="1">Uncharacterized protein</fullName>
    </submittedName>
</protein>
<sequence>MCRNLHEQLEKIKEEQSLLSEKQRAKIKKFKDAIQPHTDEGGASAIICRLQRDQADNLNEGDAYYIDDAYREINPVFAKEWRVQQYDSQIFLRKDLLLLTNH</sequence>
<comment type="caution">
    <text evidence="1">The sequence shown here is derived from an EMBL/GenBank/DDBJ whole genome shotgun (WGS) entry which is preliminary data.</text>
</comment>
<keyword evidence="2" id="KW-1185">Reference proteome</keyword>
<evidence type="ECO:0000313" key="1">
    <source>
        <dbReference type="EMBL" id="KAK3081138.1"/>
    </source>
</evidence>
<dbReference type="EMBL" id="JAWDJW010000270">
    <property type="protein sequence ID" value="KAK3081138.1"/>
    <property type="molecule type" value="Genomic_DNA"/>
</dbReference>
<proteinExistence type="predicted"/>
<name>A0ACC3DWV1_9PEZI</name>
<gene>
    <name evidence="1" type="ORF">LTS18_009842</name>
</gene>
<dbReference type="Proteomes" id="UP001186974">
    <property type="component" value="Unassembled WGS sequence"/>
</dbReference>